<evidence type="ECO:0000259" key="2">
    <source>
        <dbReference type="Pfam" id="PF01571"/>
    </source>
</evidence>
<evidence type="ECO:0000259" key="3">
    <source>
        <dbReference type="Pfam" id="PF08669"/>
    </source>
</evidence>
<dbReference type="PANTHER" id="PTHR43757">
    <property type="entry name" value="AMINOMETHYLTRANSFERASE"/>
    <property type="match status" value="1"/>
</dbReference>
<evidence type="ECO:0000256" key="1">
    <source>
        <dbReference type="PIRSR" id="PIRSR006487-1"/>
    </source>
</evidence>
<dbReference type="Pfam" id="PF08669">
    <property type="entry name" value="GCV_T_C"/>
    <property type="match status" value="1"/>
</dbReference>
<evidence type="ECO:0000313" key="6">
    <source>
        <dbReference type="Proteomes" id="UP000276741"/>
    </source>
</evidence>
<organism evidence="4 6">
    <name type="scientific">Sulfodiicoccus acidiphilus</name>
    <dbReference type="NCBI Taxonomy" id="1670455"/>
    <lineage>
        <taxon>Archaea</taxon>
        <taxon>Thermoproteota</taxon>
        <taxon>Thermoprotei</taxon>
        <taxon>Sulfolobales</taxon>
        <taxon>Sulfolobaceae</taxon>
        <taxon>Sulfodiicoccus</taxon>
    </lineage>
</organism>
<dbReference type="Proteomes" id="UP000616143">
    <property type="component" value="Unassembled WGS sequence"/>
</dbReference>
<dbReference type="Proteomes" id="UP000276741">
    <property type="component" value="Chromosome"/>
</dbReference>
<gene>
    <name evidence="5" type="ORF">GCM10007116_10970</name>
    <name evidence="4" type="ORF">HS1genome_1110</name>
</gene>
<dbReference type="SUPFAM" id="SSF103025">
    <property type="entry name" value="Folate-binding domain"/>
    <property type="match status" value="1"/>
</dbReference>
<feature type="domain" description="Aminomethyltransferase C-terminal" evidence="3">
    <location>
        <begin position="257"/>
        <end position="333"/>
    </location>
</feature>
<dbReference type="InterPro" id="IPR028896">
    <property type="entry name" value="GcvT/YgfZ/DmdA"/>
</dbReference>
<feature type="binding site" evidence="1">
    <location>
        <position position="175"/>
    </location>
    <ligand>
        <name>substrate</name>
    </ligand>
</feature>
<reference evidence="5" key="4">
    <citation type="submission" date="2020-09" db="EMBL/GenBank/DDBJ databases">
        <authorList>
            <person name="Sun Q."/>
            <person name="Ohkuma M."/>
        </authorList>
    </citation>
    <scope>NUCLEOTIDE SEQUENCE</scope>
    <source>
        <strain evidence="5">JCM 31740</strain>
    </source>
</reference>
<feature type="domain" description="GCVT N-terminal" evidence="2">
    <location>
        <begin position="1"/>
        <end position="230"/>
    </location>
</feature>
<dbReference type="EMBL" id="BMQS01000009">
    <property type="protein sequence ID" value="GGT95300.1"/>
    <property type="molecule type" value="Genomic_DNA"/>
</dbReference>
<dbReference type="InterPro" id="IPR029043">
    <property type="entry name" value="GcvT/YgfZ_C"/>
</dbReference>
<dbReference type="Gene3D" id="2.40.30.110">
    <property type="entry name" value="Aminomethyltransferase beta-barrel domains"/>
    <property type="match status" value="1"/>
</dbReference>
<dbReference type="Gene3D" id="4.10.1250.10">
    <property type="entry name" value="Aminomethyltransferase fragment"/>
    <property type="match status" value="1"/>
</dbReference>
<dbReference type="Pfam" id="PF01571">
    <property type="entry name" value="GCV_T"/>
    <property type="match status" value="1"/>
</dbReference>
<dbReference type="SUPFAM" id="SSF101790">
    <property type="entry name" value="Aminomethyltransferase beta-barrel domain"/>
    <property type="match status" value="1"/>
</dbReference>
<reference evidence="5" key="1">
    <citation type="journal article" date="2014" name="Int. J. Syst. Evol. Microbiol.">
        <title>Complete genome sequence of Corynebacterium casei LMG S-19264T (=DSM 44701T), isolated from a smear-ripened cheese.</title>
        <authorList>
            <consortium name="US DOE Joint Genome Institute (JGI-PGF)"/>
            <person name="Walter F."/>
            <person name="Albersmeier A."/>
            <person name="Kalinowski J."/>
            <person name="Ruckert C."/>
        </authorList>
    </citation>
    <scope>NUCLEOTIDE SEQUENCE</scope>
    <source>
        <strain evidence="5">JCM 31740</strain>
    </source>
</reference>
<evidence type="ECO:0000313" key="4">
    <source>
        <dbReference type="EMBL" id="BBD72721.1"/>
    </source>
</evidence>
<dbReference type="PANTHER" id="PTHR43757:SF2">
    <property type="entry name" value="AMINOMETHYLTRANSFERASE, MITOCHONDRIAL"/>
    <property type="match status" value="1"/>
</dbReference>
<evidence type="ECO:0000313" key="5">
    <source>
        <dbReference type="EMBL" id="GGT95300.1"/>
    </source>
</evidence>
<dbReference type="EC" id="2.1.2.10" evidence="4"/>
<keyword evidence="6" id="KW-1185">Reference proteome</keyword>
<dbReference type="NCBIfam" id="NF001567">
    <property type="entry name" value="PRK00389.1"/>
    <property type="match status" value="1"/>
</dbReference>
<keyword evidence="4" id="KW-0808">Transferase</keyword>
<reference evidence="4" key="3">
    <citation type="journal article" date="2019" name="BMC Res. Notes">
        <title>Complete genome sequence of the Sulfodiicoccus acidiphilus strain HS-1T, the first crenarchaeon that lacks polB3, isolated from an acidic hot spring in Ohwaku-dani, Hakone, Japan.</title>
        <authorList>
            <person name="Sakai H.D."/>
            <person name="Kurosawa N."/>
        </authorList>
    </citation>
    <scope>NUCLEOTIDE SEQUENCE</scope>
    <source>
        <strain evidence="4">HS-1</strain>
    </source>
</reference>
<name>A0A348B3G9_9CREN</name>
<proteinExistence type="predicted"/>
<dbReference type="Gene3D" id="3.30.70.1400">
    <property type="entry name" value="Aminomethyltransferase beta-barrel domains"/>
    <property type="match status" value="1"/>
</dbReference>
<dbReference type="EMBL" id="AP018553">
    <property type="protein sequence ID" value="BBD72721.1"/>
    <property type="molecule type" value="Genomic_DNA"/>
</dbReference>
<dbReference type="KEGG" id="sacd:HS1genome_1110"/>
<dbReference type="Gene3D" id="3.30.1360.120">
    <property type="entry name" value="Probable tRNA modification gtpase trme, domain 1"/>
    <property type="match status" value="1"/>
</dbReference>
<dbReference type="GO" id="GO:0004047">
    <property type="term" value="F:aminomethyltransferase activity"/>
    <property type="evidence" value="ECO:0007669"/>
    <property type="project" value="UniProtKB-EC"/>
</dbReference>
<dbReference type="InterPro" id="IPR027266">
    <property type="entry name" value="TrmE/GcvT-like"/>
</dbReference>
<dbReference type="PIRSF" id="PIRSF006487">
    <property type="entry name" value="GcvT"/>
    <property type="match status" value="1"/>
</dbReference>
<dbReference type="InterPro" id="IPR013977">
    <property type="entry name" value="GcvT_C"/>
</dbReference>
<sequence>MGADFGVFAGWSMPMSYGSYLDEHMAVRSSAAFFDLSHMGRLMVTGKKEEFEYLVAKAIGSTEAGKMVGPTAFLTDKGTFVDDVMIYVLGESSWLVVTNAVNREKVASWIKRNSGLEVEDLTMEYAMVAVQGRRVWEFTDKVEIEPLSFKKGIKYMGIETFLLSRSGWTGEDGVEIWARPEEMELLLRKLRTNGIKPAGLIARDSLRQEMGFVLYGEDIDETVNPLEARYWVFSLEKEFLGRNALVQALRTGVTKIRVGLKLKKGERVIPRRDSKIMVEDQEIGVVTSSTYSPYLTRVIGMGYVKSSHLFLGYSSKVEVRGRRIEAKLTDFPLV</sequence>
<accession>A0A348B3G9</accession>
<protein>
    <submittedName>
        <fullName evidence="4">Glycine cleavage system protein T</fullName>
        <ecNumber evidence="4">2.1.2.10</ecNumber>
    </submittedName>
</protein>
<reference evidence="6" key="2">
    <citation type="submission" date="2018-04" db="EMBL/GenBank/DDBJ databases">
        <title>Complete genome sequence of Sulfodiicoccus acidiphilus strain HS-1.</title>
        <authorList>
            <person name="Sakai H.D."/>
            <person name="Kurosawa N."/>
        </authorList>
    </citation>
    <scope>NUCLEOTIDE SEQUENCE [LARGE SCALE GENOMIC DNA]</scope>
    <source>
        <strain evidence="6">HS-1</strain>
    </source>
</reference>
<dbReference type="AlphaFoldDB" id="A0A348B3G9"/>
<dbReference type="InterPro" id="IPR006222">
    <property type="entry name" value="GCVT_N"/>
</dbReference>